<dbReference type="PANTHER" id="PTHR47027">
    <property type="entry name" value="REVERSE TRANSCRIPTASE DOMAIN-CONTAINING PROTEIN"/>
    <property type="match status" value="1"/>
</dbReference>
<reference evidence="2" key="2">
    <citation type="submission" date="2020-05" db="UniProtKB">
        <authorList>
            <consortium name="EnsemblMetazoa"/>
        </authorList>
    </citation>
    <scope>IDENTIFICATION</scope>
    <source>
        <strain evidence="2">LVP_AGWG</strain>
    </source>
</reference>
<dbReference type="InterPro" id="IPR000477">
    <property type="entry name" value="RT_dom"/>
</dbReference>
<proteinExistence type="predicted"/>
<organism evidence="2 3">
    <name type="scientific">Aedes aegypti</name>
    <name type="common">Yellowfever mosquito</name>
    <name type="synonym">Culex aegypti</name>
    <dbReference type="NCBI Taxonomy" id="7159"/>
    <lineage>
        <taxon>Eukaryota</taxon>
        <taxon>Metazoa</taxon>
        <taxon>Ecdysozoa</taxon>
        <taxon>Arthropoda</taxon>
        <taxon>Hexapoda</taxon>
        <taxon>Insecta</taxon>
        <taxon>Pterygota</taxon>
        <taxon>Neoptera</taxon>
        <taxon>Endopterygota</taxon>
        <taxon>Diptera</taxon>
        <taxon>Nematocera</taxon>
        <taxon>Culicoidea</taxon>
        <taxon>Culicidae</taxon>
        <taxon>Culicinae</taxon>
        <taxon>Aedini</taxon>
        <taxon>Aedes</taxon>
        <taxon>Stegomyia</taxon>
    </lineage>
</organism>
<feature type="domain" description="Reverse transcriptase" evidence="1">
    <location>
        <begin position="210"/>
        <end position="364"/>
    </location>
</feature>
<reference evidence="2 3" key="1">
    <citation type="submission" date="2017-06" db="EMBL/GenBank/DDBJ databases">
        <title>Aedes aegypti genome working group (AGWG) sequencing and assembly.</title>
        <authorList>
            <consortium name="Aedes aegypti Genome Working Group (AGWG)"/>
            <person name="Matthews B.J."/>
        </authorList>
    </citation>
    <scope>NUCLEOTIDE SEQUENCE [LARGE SCALE GENOMIC DNA]</scope>
    <source>
        <strain evidence="2 3">LVP_AGWG</strain>
    </source>
</reference>
<dbReference type="OrthoDB" id="7764757at2759"/>
<dbReference type="AlphaFoldDB" id="A0A6I8U975"/>
<dbReference type="Proteomes" id="UP000008820">
    <property type="component" value="Chromosome 3"/>
</dbReference>
<protein>
    <recommendedName>
        <fullName evidence="1">Reverse transcriptase domain-containing protein</fullName>
    </recommendedName>
</protein>
<dbReference type="Pfam" id="PF00078">
    <property type="entry name" value="RVT_1"/>
    <property type="match status" value="1"/>
</dbReference>
<sequence>MPKHPTFKRGTYASYVDICLANFAMNEPTVTQKLSSDHYPVVYHVGANACGADDQKKEIPRVEQTSRNSVPHLRSLLQSAESLEVLLQAVETVVPSFIDAIAIEVHNILQKKTLTKNGYQMTLSKMKCKRHDPEQSEATFANLLTTMTLPQNQKLIISSFLNVLQPLSENHSGQLHREKDSDTVHGNLIDTLKTSLSKYRALLPTEAIFTLRQILHKCHTYKVPTHHLFINLKNSYATINREQLWKMVHQSYRWPADVIESLKTTSDFMNPNSHIGVQHGNPLSQLLLAIALDVVIRKAMIDSSGTIFMDNLQFICYADDIDLIARDFSHLERAYTKLKREAIKVGLILAFKDSKYMYAQPKSKTKQMTKVTLDHDEFEVEKKCEFLDSTITYDNDLMKEIDRRITIGNTFQELLDSTLKTLDKEIIYKTQIRPQVLYGHESWVLTKSSVSLKKLKDFECEVLRSIYGKLRTCDGKSYEAMYSDMVQRIAELDIEHTINIGRLRWAGHVLRMPEDCPARIALESNPNVKLPRGHPPAQWIDCVEQDLRNVKRYTNWRNAAQDTELWNQLLDTAKSKWMQRKVRKCRFRIKQDSESSP</sequence>
<dbReference type="EnsemblMetazoa" id="AAEL027776-RA">
    <property type="protein sequence ID" value="AAEL027776-PA"/>
    <property type="gene ID" value="AAEL027776"/>
</dbReference>
<evidence type="ECO:0000313" key="3">
    <source>
        <dbReference type="Proteomes" id="UP000008820"/>
    </source>
</evidence>
<name>A0A6I8U975_AEDAE</name>
<evidence type="ECO:0000259" key="1">
    <source>
        <dbReference type="Pfam" id="PF00078"/>
    </source>
</evidence>
<evidence type="ECO:0000313" key="2">
    <source>
        <dbReference type="EnsemblMetazoa" id="AAEL027776-PA"/>
    </source>
</evidence>
<accession>A0A6I8U975</accession>
<keyword evidence="3" id="KW-1185">Reference proteome</keyword>
<gene>
    <name evidence="2" type="primary">110678537</name>
</gene>
<dbReference type="PANTHER" id="PTHR47027:SF20">
    <property type="entry name" value="REVERSE TRANSCRIPTASE-LIKE PROTEIN WITH RNA-DIRECTED DNA POLYMERASE DOMAIN"/>
    <property type="match status" value="1"/>
</dbReference>
<dbReference type="InParanoid" id="A0A6I8U975"/>